<dbReference type="Pfam" id="PF00126">
    <property type="entry name" value="HTH_1"/>
    <property type="match status" value="1"/>
</dbReference>
<dbReference type="SUPFAM" id="SSF46785">
    <property type="entry name" value="Winged helix' DNA-binding domain"/>
    <property type="match status" value="1"/>
</dbReference>
<dbReference type="PANTHER" id="PTHR30126:SF4">
    <property type="entry name" value="LYSR FAMILY TRANSCRIPTIONAL REGULATOR"/>
    <property type="match status" value="1"/>
</dbReference>
<feature type="domain" description="HTH lysR-type" evidence="5">
    <location>
        <begin position="12"/>
        <end position="69"/>
    </location>
</feature>
<dbReference type="InterPro" id="IPR000847">
    <property type="entry name" value="LysR_HTH_N"/>
</dbReference>
<keyword evidence="4" id="KW-0804">Transcription</keyword>
<accession>A0ABT5MU57</accession>
<keyword evidence="3" id="KW-0238">DNA-binding</keyword>
<dbReference type="PROSITE" id="PS50931">
    <property type="entry name" value="HTH_LYSR"/>
    <property type="match status" value="1"/>
</dbReference>
<organism evidence="6 7">
    <name type="scientific">Curvibacter cyanobacteriorum</name>
    <dbReference type="NCBI Taxonomy" id="3026422"/>
    <lineage>
        <taxon>Bacteria</taxon>
        <taxon>Pseudomonadati</taxon>
        <taxon>Pseudomonadota</taxon>
        <taxon>Betaproteobacteria</taxon>
        <taxon>Burkholderiales</taxon>
        <taxon>Comamonadaceae</taxon>
        <taxon>Curvibacter</taxon>
    </lineage>
</organism>
<dbReference type="InterPro" id="IPR005119">
    <property type="entry name" value="LysR_subst-bd"/>
</dbReference>
<evidence type="ECO:0000256" key="2">
    <source>
        <dbReference type="ARBA" id="ARBA00023015"/>
    </source>
</evidence>
<keyword evidence="2" id="KW-0805">Transcription regulation</keyword>
<gene>
    <name evidence="6" type="ORF">PSQ40_02215</name>
</gene>
<evidence type="ECO:0000313" key="6">
    <source>
        <dbReference type="EMBL" id="MDD0837377.1"/>
    </source>
</evidence>
<dbReference type="SUPFAM" id="SSF53850">
    <property type="entry name" value="Periplasmic binding protein-like II"/>
    <property type="match status" value="1"/>
</dbReference>
<dbReference type="Proteomes" id="UP001528673">
    <property type="component" value="Unassembled WGS sequence"/>
</dbReference>
<dbReference type="InterPro" id="IPR036390">
    <property type="entry name" value="WH_DNA-bd_sf"/>
</dbReference>
<name>A0ABT5MU57_9BURK</name>
<proteinExistence type="inferred from homology"/>
<comment type="similarity">
    <text evidence="1">Belongs to the LysR transcriptional regulatory family.</text>
</comment>
<evidence type="ECO:0000313" key="7">
    <source>
        <dbReference type="Proteomes" id="UP001528673"/>
    </source>
</evidence>
<evidence type="ECO:0000256" key="3">
    <source>
        <dbReference type="ARBA" id="ARBA00023125"/>
    </source>
</evidence>
<evidence type="ECO:0000259" key="5">
    <source>
        <dbReference type="PROSITE" id="PS50931"/>
    </source>
</evidence>
<dbReference type="RefSeq" id="WP_273948413.1">
    <property type="nucleotide sequence ID" value="NZ_JAQSIP010000001.1"/>
</dbReference>
<reference evidence="6 7" key="1">
    <citation type="submission" date="2023-02" db="EMBL/GenBank/DDBJ databases">
        <title>Bacterial whole genomic sequence of Curvibacter sp. HBC61.</title>
        <authorList>
            <person name="Le V."/>
            <person name="Ko S.-R."/>
            <person name="Ahn C.-Y."/>
            <person name="Oh H.-M."/>
        </authorList>
    </citation>
    <scope>NUCLEOTIDE SEQUENCE [LARGE SCALE GENOMIC DNA]</scope>
    <source>
        <strain evidence="6 7">HBC61</strain>
    </source>
</reference>
<dbReference type="Gene3D" id="1.10.10.10">
    <property type="entry name" value="Winged helix-like DNA-binding domain superfamily/Winged helix DNA-binding domain"/>
    <property type="match status" value="1"/>
</dbReference>
<dbReference type="InterPro" id="IPR036388">
    <property type="entry name" value="WH-like_DNA-bd_sf"/>
</dbReference>
<sequence>MAGHPPTPRDVLTPDALGMLQEIAHSGSFAAAARQLDLVPSALTYRVRAIEEALDVLLFDRSSRQARLTEAGQELLREGERLLNDIDAVANRVKRVATGWEPQLTLACDGIINRTTTLEICGDFFALQPPTRLRLRDEIMTGTLQALVLGQADLALGVVMDTSTQADIQQRELGVMNFVYAVAPHHPLAAVEGPLRDEQVRQHRAVAVADTSQRGRGMTVNLLPGQDVFTVPTMQAKVDAQLRGLGAGYLPESMVKAYLDSGMLVQKTLERPPRVIRSGYAWRAAPGTRPGRALQWWLDRLESPATRRALLEQAYSAAR</sequence>
<dbReference type="EMBL" id="JAQSIP010000001">
    <property type="protein sequence ID" value="MDD0837377.1"/>
    <property type="molecule type" value="Genomic_DNA"/>
</dbReference>
<protein>
    <submittedName>
        <fullName evidence="6">LysR family transcriptional regulator</fullName>
    </submittedName>
</protein>
<dbReference type="PANTHER" id="PTHR30126">
    <property type="entry name" value="HTH-TYPE TRANSCRIPTIONAL REGULATOR"/>
    <property type="match status" value="1"/>
</dbReference>
<keyword evidence="7" id="KW-1185">Reference proteome</keyword>
<comment type="caution">
    <text evidence="6">The sequence shown here is derived from an EMBL/GenBank/DDBJ whole genome shotgun (WGS) entry which is preliminary data.</text>
</comment>
<evidence type="ECO:0000256" key="4">
    <source>
        <dbReference type="ARBA" id="ARBA00023163"/>
    </source>
</evidence>
<dbReference type="Pfam" id="PF03466">
    <property type="entry name" value="LysR_substrate"/>
    <property type="match status" value="1"/>
</dbReference>
<evidence type="ECO:0000256" key="1">
    <source>
        <dbReference type="ARBA" id="ARBA00009437"/>
    </source>
</evidence>
<dbReference type="Gene3D" id="3.40.190.290">
    <property type="match status" value="1"/>
</dbReference>